<dbReference type="EMBL" id="BAABCV010000004">
    <property type="protein sequence ID" value="GAA4091664.1"/>
    <property type="molecule type" value="Genomic_DNA"/>
</dbReference>
<proteinExistence type="predicted"/>
<comment type="caution">
    <text evidence="2">The sequence shown here is derived from an EMBL/GenBank/DDBJ whole genome shotgun (WGS) entry which is preliminary data.</text>
</comment>
<dbReference type="Pfam" id="PF13376">
    <property type="entry name" value="OmdA"/>
    <property type="match status" value="1"/>
</dbReference>
<feature type="domain" description="YdhG-like" evidence="1">
    <location>
        <begin position="20"/>
        <end position="116"/>
    </location>
</feature>
<sequence>MEQYDPRIDEYIGKKAAFAQPILKHLRQLMHSVSPQITETIKWGHPFFEYKGILANMAAFKEHCVFGFWGSTALNDPNGVLKHADERDAAGNFGRITKVSDLPDDAILKDFILQAIKIKDAGPEQKSEKKAVVPKAPKAPIEVPDYFAAALETKPKALATFQNFSPSNKREYLEWIVEAKTEATRQKRIETALEWMSEGKSRNWKYK</sequence>
<dbReference type="RefSeq" id="WP_345101803.1">
    <property type="nucleotide sequence ID" value="NZ_BAABCV010000004.1"/>
</dbReference>
<evidence type="ECO:0000259" key="1">
    <source>
        <dbReference type="Pfam" id="PF08818"/>
    </source>
</evidence>
<reference evidence="3" key="1">
    <citation type="journal article" date="2019" name="Int. J. Syst. Evol. Microbiol.">
        <title>The Global Catalogue of Microorganisms (GCM) 10K type strain sequencing project: providing services to taxonomists for standard genome sequencing and annotation.</title>
        <authorList>
            <consortium name="The Broad Institute Genomics Platform"/>
            <consortium name="The Broad Institute Genome Sequencing Center for Infectious Disease"/>
            <person name="Wu L."/>
            <person name="Ma J."/>
        </authorList>
    </citation>
    <scope>NUCLEOTIDE SEQUENCE [LARGE SCALE GENOMIC DNA]</scope>
    <source>
        <strain evidence="3">JCM 17085</strain>
    </source>
</reference>
<dbReference type="Proteomes" id="UP001500841">
    <property type="component" value="Unassembled WGS sequence"/>
</dbReference>
<protein>
    <submittedName>
        <fullName evidence="2">YdeI family protein</fullName>
    </submittedName>
</protein>
<evidence type="ECO:0000313" key="2">
    <source>
        <dbReference type="EMBL" id="GAA4091664.1"/>
    </source>
</evidence>
<dbReference type="Pfam" id="PF08818">
    <property type="entry name" value="DUF1801"/>
    <property type="match status" value="1"/>
</dbReference>
<gene>
    <name evidence="2" type="ORF">GCM10022392_11970</name>
</gene>
<accession>A0ABP7WMG0</accession>
<dbReference type="InterPro" id="IPR014922">
    <property type="entry name" value="YdhG-like"/>
</dbReference>
<name>A0ABP7WMG0_9SPHI</name>
<evidence type="ECO:0000313" key="3">
    <source>
        <dbReference type="Proteomes" id="UP001500841"/>
    </source>
</evidence>
<keyword evidence="3" id="KW-1185">Reference proteome</keyword>
<organism evidence="2 3">
    <name type="scientific">Mucilaginibacter panaciglaebae</name>
    <dbReference type="NCBI Taxonomy" id="502331"/>
    <lineage>
        <taxon>Bacteria</taxon>
        <taxon>Pseudomonadati</taxon>
        <taxon>Bacteroidota</taxon>
        <taxon>Sphingobacteriia</taxon>
        <taxon>Sphingobacteriales</taxon>
        <taxon>Sphingobacteriaceae</taxon>
        <taxon>Mucilaginibacter</taxon>
    </lineage>
</organism>
<dbReference type="Gene3D" id="3.90.1150.200">
    <property type="match status" value="1"/>
</dbReference>
<dbReference type="SUPFAM" id="SSF159888">
    <property type="entry name" value="YdhG-like"/>
    <property type="match status" value="1"/>
</dbReference>